<dbReference type="SUPFAM" id="SSF53850">
    <property type="entry name" value="Periplasmic binding protein-like II"/>
    <property type="match status" value="1"/>
</dbReference>
<dbReference type="InterPro" id="IPR036390">
    <property type="entry name" value="WH_DNA-bd_sf"/>
</dbReference>
<keyword evidence="4" id="KW-0804">Transcription</keyword>
<dbReference type="InterPro" id="IPR005119">
    <property type="entry name" value="LysR_subst-bd"/>
</dbReference>
<dbReference type="PANTHER" id="PTHR30346">
    <property type="entry name" value="TRANSCRIPTIONAL DUAL REGULATOR HCAR-RELATED"/>
    <property type="match status" value="1"/>
</dbReference>
<protein>
    <submittedName>
        <fullName evidence="6">DNA-binding transcriptional regulator, LysR family</fullName>
    </submittedName>
</protein>
<dbReference type="RefSeq" id="WP_089921368.1">
    <property type="nucleotide sequence ID" value="NZ_FOFV01000012.1"/>
</dbReference>
<reference evidence="7" key="1">
    <citation type="submission" date="2016-10" db="EMBL/GenBank/DDBJ databases">
        <authorList>
            <person name="Varghese N."/>
            <person name="Submissions S."/>
        </authorList>
    </citation>
    <scope>NUCLEOTIDE SEQUENCE [LARGE SCALE GENOMIC DNA]</scope>
    <source>
        <strain evidence="7">DSM 44437</strain>
    </source>
</reference>
<dbReference type="InterPro" id="IPR036388">
    <property type="entry name" value="WH-like_DNA-bd_sf"/>
</dbReference>
<accession>A0A1H9SJY9</accession>
<comment type="similarity">
    <text evidence="1">Belongs to the LysR transcriptional regulatory family.</text>
</comment>
<evidence type="ECO:0000256" key="1">
    <source>
        <dbReference type="ARBA" id="ARBA00009437"/>
    </source>
</evidence>
<keyword evidence="2" id="KW-0805">Transcription regulation</keyword>
<evidence type="ECO:0000256" key="2">
    <source>
        <dbReference type="ARBA" id="ARBA00023015"/>
    </source>
</evidence>
<sequence length="316" mass="33523">MELEIRHLRAICAIGDAGSLSRAATQLGISQPSLTTLLQRVERMVGGTLFDRGRSGAAPTPLGAQMLQRARLLLVELEAFGSDTAGRGGTVRFGSVHMECVASLYSRLEEALDDVTLVVDPSSTGLSLALANGHLDAAVIAVDEEGDLGLPRGVAQRVVVPWVPVYIAIPAGHPLASRREVDLADLAGEAWVGPPGAEDGSLTALRAACRAVGFVPRIRFEVPSGAGRQLIAAGKAVQLVEPTSQGGPGVAVRPLAGAPMRMRLVFAWRRERLTWSQASRVFAEVLGAYSDQALTSPVMREWWQSVQPSLRAQLSN</sequence>
<dbReference type="PANTHER" id="PTHR30346:SF30">
    <property type="entry name" value="SMALL NEUTRAL PROTEASE REGULATORY PROTEIN"/>
    <property type="match status" value="1"/>
</dbReference>
<dbReference type="SUPFAM" id="SSF46785">
    <property type="entry name" value="Winged helix' DNA-binding domain"/>
    <property type="match status" value="1"/>
</dbReference>
<dbReference type="InterPro" id="IPR000847">
    <property type="entry name" value="LysR_HTH_N"/>
</dbReference>
<evidence type="ECO:0000313" key="7">
    <source>
        <dbReference type="Proteomes" id="UP000199503"/>
    </source>
</evidence>
<keyword evidence="3 6" id="KW-0238">DNA-binding</keyword>
<keyword evidence="7" id="KW-1185">Reference proteome</keyword>
<dbReference type="Gene3D" id="3.40.190.10">
    <property type="entry name" value="Periplasmic binding protein-like II"/>
    <property type="match status" value="2"/>
</dbReference>
<dbReference type="Proteomes" id="UP000199503">
    <property type="component" value="Unassembled WGS sequence"/>
</dbReference>
<evidence type="ECO:0000256" key="4">
    <source>
        <dbReference type="ARBA" id="ARBA00023163"/>
    </source>
</evidence>
<dbReference type="Pfam" id="PF03466">
    <property type="entry name" value="LysR_substrate"/>
    <property type="match status" value="1"/>
</dbReference>
<evidence type="ECO:0000256" key="3">
    <source>
        <dbReference type="ARBA" id="ARBA00023125"/>
    </source>
</evidence>
<organism evidence="6 7">
    <name type="scientific">Lentzea albida</name>
    <dbReference type="NCBI Taxonomy" id="65499"/>
    <lineage>
        <taxon>Bacteria</taxon>
        <taxon>Bacillati</taxon>
        <taxon>Actinomycetota</taxon>
        <taxon>Actinomycetes</taxon>
        <taxon>Pseudonocardiales</taxon>
        <taxon>Pseudonocardiaceae</taxon>
        <taxon>Lentzea</taxon>
    </lineage>
</organism>
<evidence type="ECO:0000313" key="6">
    <source>
        <dbReference type="EMBL" id="SER85292.1"/>
    </source>
</evidence>
<name>A0A1H9SJY9_9PSEU</name>
<dbReference type="PRINTS" id="PR00039">
    <property type="entry name" value="HTHLYSR"/>
</dbReference>
<dbReference type="CDD" id="cd08414">
    <property type="entry name" value="PBP2_LTTR_aromatics_like"/>
    <property type="match status" value="1"/>
</dbReference>
<dbReference type="OrthoDB" id="3171102at2"/>
<dbReference type="Gene3D" id="1.10.10.10">
    <property type="entry name" value="Winged helix-like DNA-binding domain superfamily/Winged helix DNA-binding domain"/>
    <property type="match status" value="1"/>
</dbReference>
<proteinExistence type="inferred from homology"/>
<dbReference type="Pfam" id="PF00126">
    <property type="entry name" value="HTH_1"/>
    <property type="match status" value="1"/>
</dbReference>
<dbReference type="GO" id="GO:0003700">
    <property type="term" value="F:DNA-binding transcription factor activity"/>
    <property type="evidence" value="ECO:0007669"/>
    <property type="project" value="InterPro"/>
</dbReference>
<feature type="domain" description="HTH lysR-type" evidence="5">
    <location>
        <begin position="3"/>
        <end position="60"/>
    </location>
</feature>
<dbReference type="PROSITE" id="PS50931">
    <property type="entry name" value="HTH_LYSR"/>
    <property type="match status" value="1"/>
</dbReference>
<dbReference type="GO" id="GO:0032993">
    <property type="term" value="C:protein-DNA complex"/>
    <property type="evidence" value="ECO:0007669"/>
    <property type="project" value="TreeGrafter"/>
</dbReference>
<dbReference type="STRING" id="65499.SAMN04488000_112184"/>
<gene>
    <name evidence="6" type="ORF">SAMN04488000_112184</name>
</gene>
<dbReference type="GO" id="GO:0003677">
    <property type="term" value="F:DNA binding"/>
    <property type="evidence" value="ECO:0007669"/>
    <property type="project" value="UniProtKB-KW"/>
</dbReference>
<evidence type="ECO:0000259" key="5">
    <source>
        <dbReference type="PROSITE" id="PS50931"/>
    </source>
</evidence>
<dbReference type="EMBL" id="FOFV01000012">
    <property type="protein sequence ID" value="SER85292.1"/>
    <property type="molecule type" value="Genomic_DNA"/>
</dbReference>
<dbReference type="AlphaFoldDB" id="A0A1H9SJY9"/>